<dbReference type="STRING" id="331113.SNE_A21670"/>
<evidence type="ECO:0000256" key="4">
    <source>
        <dbReference type="ARBA" id="ARBA00023235"/>
    </source>
</evidence>
<evidence type="ECO:0000256" key="3">
    <source>
        <dbReference type="ARBA" id="ARBA00023110"/>
    </source>
</evidence>
<evidence type="ECO:0000313" key="10">
    <source>
        <dbReference type="Proteomes" id="UP000000496"/>
    </source>
</evidence>
<evidence type="ECO:0000313" key="9">
    <source>
        <dbReference type="EMBL" id="CCB90044.1"/>
    </source>
</evidence>
<organism evidence="9 10">
    <name type="scientific">Simkania negevensis (strain ATCC VR-1471 / DSM 27360 / Z)</name>
    <dbReference type="NCBI Taxonomy" id="331113"/>
    <lineage>
        <taxon>Bacteria</taxon>
        <taxon>Pseudomonadati</taxon>
        <taxon>Chlamydiota</taxon>
        <taxon>Chlamydiia</taxon>
        <taxon>Parachlamydiales</taxon>
        <taxon>Simkaniaceae</taxon>
        <taxon>Simkania</taxon>
    </lineage>
</organism>
<feature type="domain" description="PPIase FKBP-type" evidence="8">
    <location>
        <begin position="171"/>
        <end position="251"/>
    </location>
</feature>
<evidence type="ECO:0000256" key="5">
    <source>
        <dbReference type="PROSITE-ProRule" id="PRU00277"/>
    </source>
</evidence>
<evidence type="ECO:0000256" key="1">
    <source>
        <dbReference type="ARBA" id="ARBA00000971"/>
    </source>
</evidence>
<protein>
    <recommendedName>
        <fullName evidence="6">Peptidyl-prolyl cis-trans isomerase</fullName>
        <ecNumber evidence="6">5.2.1.8</ecNumber>
    </recommendedName>
</protein>
<dbReference type="EMBL" id="FR872582">
    <property type="protein sequence ID" value="CCB90044.1"/>
    <property type="molecule type" value="Genomic_DNA"/>
</dbReference>
<dbReference type="EC" id="5.2.1.8" evidence="6"/>
<dbReference type="GO" id="GO:0003755">
    <property type="term" value="F:peptidyl-prolyl cis-trans isomerase activity"/>
    <property type="evidence" value="ECO:0007669"/>
    <property type="project" value="UniProtKB-UniRule"/>
</dbReference>
<dbReference type="PANTHER" id="PTHR43811">
    <property type="entry name" value="FKBP-TYPE PEPTIDYL-PROLYL CIS-TRANS ISOMERASE FKPA"/>
    <property type="match status" value="1"/>
</dbReference>
<accession>F8L414</accession>
<proteinExistence type="inferred from homology"/>
<comment type="similarity">
    <text evidence="2 6">Belongs to the FKBP-type PPIase family.</text>
</comment>
<dbReference type="Gene3D" id="1.10.287.460">
    <property type="entry name" value="Peptidyl-prolyl cis-trans isomerase, FKBP-type, N-terminal domain"/>
    <property type="match status" value="1"/>
</dbReference>
<evidence type="ECO:0000256" key="7">
    <source>
        <dbReference type="SAM" id="MobiDB-lite"/>
    </source>
</evidence>
<dbReference type="InterPro" id="IPR001179">
    <property type="entry name" value="PPIase_FKBP_dom"/>
</dbReference>
<evidence type="ECO:0000256" key="6">
    <source>
        <dbReference type="RuleBase" id="RU003915"/>
    </source>
</evidence>
<evidence type="ECO:0000256" key="2">
    <source>
        <dbReference type="ARBA" id="ARBA00006577"/>
    </source>
</evidence>
<dbReference type="KEGG" id="sng:SNE_A21670"/>
<dbReference type="Proteomes" id="UP000000496">
    <property type="component" value="Chromosome gsn.131"/>
</dbReference>
<dbReference type="GO" id="GO:0006457">
    <property type="term" value="P:protein folding"/>
    <property type="evidence" value="ECO:0007669"/>
    <property type="project" value="InterPro"/>
</dbReference>
<keyword evidence="4 5" id="KW-0413">Isomerase</keyword>
<sequence length="285" mass="31769">MDINPPDNKVELFKRTRLGEIKMFKKLKSLFLILFITSFTFCYAAVKKETPAAQEPKKEQEIDVNKVSQAFGHLIGKNLETLGFEFDMQEVIKGLQDSLAGKSSPMDEAECVQAISIVQEEAFQKLASKNLSQANEFLSKNVKNQGVIELEKNKLHYRVEKSGNGAVVEEHHTPMIRYTGKFLDGKVFGASQEDELISLDETIPGFSKGIIGMKEGEKRTIFIHPELGYGMTGYLPPNSLLVFDIEVVKANATPDQEESLTSIHSSEVDAQEIADPGPMKEKGLR</sequence>
<dbReference type="HOGENOM" id="CLU_013615_0_1_0"/>
<name>F8L414_SIMNZ</name>
<gene>
    <name evidence="9" type="primary">mip-C</name>
    <name evidence="9" type="ordered locus">SNE_A21670</name>
</gene>
<dbReference type="InterPro" id="IPR000774">
    <property type="entry name" value="PPIase_FKBP_N"/>
</dbReference>
<dbReference type="Gene3D" id="3.10.50.40">
    <property type="match status" value="1"/>
</dbReference>
<dbReference type="InterPro" id="IPR046357">
    <property type="entry name" value="PPIase_dom_sf"/>
</dbReference>
<dbReference type="PROSITE" id="PS50059">
    <property type="entry name" value="FKBP_PPIASE"/>
    <property type="match status" value="1"/>
</dbReference>
<keyword evidence="3 5" id="KW-0697">Rotamase</keyword>
<reference evidence="9 10" key="1">
    <citation type="journal article" date="2011" name="Mol. Biol. Evol.">
        <title>Unity in variety--the pan-genome of the Chlamydiae.</title>
        <authorList>
            <person name="Collingro A."/>
            <person name="Tischler P."/>
            <person name="Weinmaier T."/>
            <person name="Penz T."/>
            <person name="Heinz E."/>
            <person name="Brunham R.C."/>
            <person name="Read T.D."/>
            <person name="Bavoil P.M."/>
            <person name="Sachse K."/>
            <person name="Kahane S."/>
            <person name="Friedman M.G."/>
            <person name="Rattei T."/>
            <person name="Myers G.S."/>
            <person name="Horn M."/>
        </authorList>
    </citation>
    <scope>NUCLEOTIDE SEQUENCE [LARGE SCALE GENOMIC DNA]</scope>
    <source>
        <strain evidence="10">ATCC VR-1471 / Z</strain>
    </source>
</reference>
<keyword evidence="10" id="KW-1185">Reference proteome</keyword>
<dbReference type="PANTHER" id="PTHR43811:SF19">
    <property type="entry name" value="39 KDA FK506-BINDING NUCLEAR PROTEIN"/>
    <property type="match status" value="1"/>
</dbReference>
<dbReference type="AlphaFoldDB" id="F8L414"/>
<evidence type="ECO:0000259" key="8">
    <source>
        <dbReference type="PROSITE" id="PS50059"/>
    </source>
</evidence>
<dbReference type="SUPFAM" id="SSF54534">
    <property type="entry name" value="FKBP-like"/>
    <property type="match status" value="1"/>
</dbReference>
<feature type="region of interest" description="Disordered" evidence="7">
    <location>
        <begin position="255"/>
        <end position="285"/>
    </location>
</feature>
<dbReference type="Pfam" id="PF00254">
    <property type="entry name" value="FKBP_C"/>
    <property type="match status" value="1"/>
</dbReference>
<dbReference type="eggNOG" id="COG0545">
    <property type="taxonomic scope" value="Bacteria"/>
</dbReference>
<dbReference type="InterPro" id="IPR036944">
    <property type="entry name" value="PPIase_FKBP_N_sf"/>
</dbReference>
<comment type="catalytic activity">
    <reaction evidence="1 5 6">
        <text>[protein]-peptidylproline (omega=180) = [protein]-peptidylproline (omega=0)</text>
        <dbReference type="Rhea" id="RHEA:16237"/>
        <dbReference type="Rhea" id="RHEA-COMP:10747"/>
        <dbReference type="Rhea" id="RHEA-COMP:10748"/>
        <dbReference type="ChEBI" id="CHEBI:83833"/>
        <dbReference type="ChEBI" id="CHEBI:83834"/>
        <dbReference type="EC" id="5.2.1.8"/>
    </reaction>
</comment>
<dbReference type="Pfam" id="PF01346">
    <property type="entry name" value="FKBP_N"/>
    <property type="match status" value="1"/>
</dbReference>